<keyword evidence="1" id="KW-0238">DNA-binding</keyword>
<dbReference type="Gene3D" id="3.40.50.1390">
    <property type="entry name" value="Resolvase, N-terminal catalytic domain"/>
    <property type="match status" value="1"/>
</dbReference>
<gene>
    <name evidence="6" type="ORF">C7C46_06595</name>
</gene>
<dbReference type="Pfam" id="PF00239">
    <property type="entry name" value="Resolvase"/>
    <property type="match status" value="1"/>
</dbReference>
<evidence type="ECO:0000256" key="1">
    <source>
        <dbReference type="ARBA" id="ARBA00023125"/>
    </source>
</evidence>
<dbReference type="InterPro" id="IPR050639">
    <property type="entry name" value="SSR_resolvase"/>
</dbReference>
<dbReference type="CDD" id="cd00338">
    <property type="entry name" value="Ser_Recombinase"/>
    <property type="match status" value="1"/>
</dbReference>
<feature type="region of interest" description="Disordered" evidence="3">
    <location>
        <begin position="232"/>
        <end position="251"/>
    </location>
</feature>
<dbReference type="Gene3D" id="3.90.1750.20">
    <property type="entry name" value="Putative Large Serine Recombinase, Chain B, Domain 2"/>
    <property type="match status" value="1"/>
</dbReference>
<dbReference type="SUPFAM" id="SSF53041">
    <property type="entry name" value="Resolvase-like"/>
    <property type="match status" value="1"/>
</dbReference>
<dbReference type="AlphaFoldDB" id="A0A2V4P5F1"/>
<dbReference type="Pfam" id="PF13408">
    <property type="entry name" value="Zn_ribbon_recom"/>
    <property type="match status" value="1"/>
</dbReference>
<dbReference type="InterPro" id="IPR025827">
    <property type="entry name" value="Zn_ribbon_recom_dom"/>
</dbReference>
<dbReference type="InterPro" id="IPR038109">
    <property type="entry name" value="DNA_bind_recomb_sf"/>
</dbReference>
<organism evidence="6 7">
    <name type="scientific">Streptomyces tateyamensis</name>
    <dbReference type="NCBI Taxonomy" id="565073"/>
    <lineage>
        <taxon>Bacteria</taxon>
        <taxon>Bacillati</taxon>
        <taxon>Actinomycetota</taxon>
        <taxon>Actinomycetes</taxon>
        <taxon>Kitasatosporales</taxon>
        <taxon>Streptomycetaceae</taxon>
        <taxon>Streptomyces</taxon>
    </lineage>
</organism>
<name>A0A2V4P5F1_9ACTN</name>
<reference evidence="6 7" key="1">
    <citation type="submission" date="2018-03" db="EMBL/GenBank/DDBJ databases">
        <title>Bioinformatic expansion and discovery of thiopeptide antibiotics.</title>
        <authorList>
            <person name="Schwalen C.J."/>
            <person name="Hudson G.A."/>
            <person name="Mitchell D.A."/>
        </authorList>
    </citation>
    <scope>NUCLEOTIDE SEQUENCE [LARGE SCALE GENOMIC DNA]</scope>
    <source>
        <strain evidence="6 7">ATCC 21389</strain>
    </source>
</reference>
<evidence type="ECO:0000256" key="3">
    <source>
        <dbReference type="SAM" id="MobiDB-lite"/>
    </source>
</evidence>
<dbReference type="PROSITE" id="PS51736">
    <property type="entry name" value="RECOMBINASES_3"/>
    <property type="match status" value="1"/>
</dbReference>
<dbReference type="Pfam" id="PF07508">
    <property type="entry name" value="Recombinase"/>
    <property type="match status" value="1"/>
</dbReference>
<dbReference type="InterPro" id="IPR006119">
    <property type="entry name" value="Resolv_N"/>
</dbReference>
<dbReference type="InterPro" id="IPR036162">
    <property type="entry name" value="Resolvase-like_N_sf"/>
</dbReference>
<keyword evidence="7" id="KW-1185">Reference proteome</keyword>
<evidence type="ECO:0000259" key="4">
    <source>
        <dbReference type="PROSITE" id="PS51736"/>
    </source>
</evidence>
<dbReference type="Proteomes" id="UP000248039">
    <property type="component" value="Unassembled WGS sequence"/>
</dbReference>
<feature type="region of interest" description="Disordered" evidence="3">
    <location>
        <begin position="1"/>
        <end position="21"/>
    </location>
</feature>
<dbReference type="GO" id="GO:0003677">
    <property type="term" value="F:DNA binding"/>
    <property type="evidence" value="ECO:0007669"/>
    <property type="project" value="UniProtKB-KW"/>
</dbReference>
<feature type="domain" description="Recombinase" evidence="5">
    <location>
        <begin position="182"/>
        <end position="312"/>
    </location>
</feature>
<evidence type="ECO:0000256" key="2">
    <source>
        <dbReference type="ARBA" id="ARBA00023172"/>
    </source>
</evidence>
<feature type="domain" description="Resolvase/invertase-type recombinase catalytic" evidence="4">
    <location>
        <begin position="29"/>
        <end position="174"/>
    </location>
</feature>
<evidence type="ECO:0000259" key="5">
    <source>
        <dbReference type="PROSITE" id="PS51737"/>
    </source>
</evidence>
<comment type="caution">
    <text evidence="6">The sequence shown here is derived from an EMBL/GenBank/DDBJ whole genome shotgun (WGS) entry which is preliminary data.</text>
</comment>
<dbReference type="PANTHER" id="PTHR30461">
    <property type="entry name" value="DNA-INVERTASE FROM LAMBDOID PROPHAGE"/>
    <property type="match status" value="1"/>
</dbReference>
<feature type="compositionally biased region" description="Polar residues" evidence="3">
    <location>
        <begin position="237"/>
        <end position="251"/>
    </location>
</feature>
<evidence type="ECO:0008006" key="8">
    <source>
        <dbReference type="Google" id="ProtNLM"/>
    </source>
</evidence>
<dbReference type="InterPro" id="IPR011109">
    <property type="entry name" value="DNA_bind_recombinase_dom"/>
</dbReference>
<keyword evidence="2" id="KW-0233">DNA recombination</keyword>
<protein>
    <recommendedName>
        <fullName evidence="8">Recombinase family protein</fullName>
    </recommendedName>
</protein>
<dbReference type="SMART" id="SM00857">
    <property type="entry name" value="Resolvase"/>
    <property type="match status" value="1"/>
</dbReference>
<dbReference type="GO" id="GO:0000150">
    <property type="term" value="F:DNA strand exchange activity"/>
    <property type="evidence" value="ECO:0007669"/>
    <property type="project" value="InterPro"/>
</dbReference>
<dbReference type="RefSeq" id="WP_110666711.1">
    <property type="nucleotide sequence ID" value="NZ_PYBW01000022.1"/>
</dbReference>
<dbReference type="PROSITE" id="PS51737">
    <property type="entry name" value="RECOMBINASE_DNA_BIND"/>
    <property type="match status" value="1"/>
</dbReference>
<dbReference type="PANTHER" id="PTHR30461:SF2">
    <property type="entry name" value="SERINE RECOMBINASE PINE-RELATED"/>
    <property type="match status" value="1"/>
</dbReference>
<sequence length="531" mass="58799">MTDPTVEIPRAMPRARRRKGVPASAPGMRAAIYVRLSRETEETTSPERQRAACEQLCAARGWRVVVVEEDIDVSGFSRGLERPGLQRILARLDEFDVIVFFKIDRLARSTVDFAEIMKITEAQSVALASATEPLDLTSSMGRAMAKVIAVFAELESDTIGMRVSGAHEHLRREGRYTGGRVPYGYKVVPNPDGAGKVLVVNQEEAEIIQAIVTRVLAKDSLIQIANDLTKAGVPSPGHTSRQTTGKRSASKKWYTTSLRSLLTNPQLLGQVIEDGKPILRTDGLPLVNRPPILDMDTWQALQDELTRRANPGERRREATSLLRGVVHCALCGFRMYTYVAGGRTRYRCIGRLKKRQGGEAIDCYGVSIAGQGMEDHVESEFLRKFGRLPVVRMVEHAGENYRPQIRQAEEALSDLEKDRYERGLFKGADGAQRYTVQYARLEERLAELKERQQHARPAGVEVVPTGKTHAEVWRDADAAGKRDLLLSTGAYVEVAPAEKAGKVLDLSRLAVHFGEEGLMRRSAAGKSTATD</sequence>
<evidence type="ECO:0000313" key="7">
    <source>
        <dbReference type="Proteomes" id="UP000248039"/>
    </source>
</evidence>
<dbReference type="OrthoDB" id="4367319at2"/>
<accession>A0A2V4P5F1</accession>
<evidence type="ECO:0000313" key="6">
    <source>
        <dbReference type="EMBL" id="PYC85405.1"/>
    </source>
</evidence>
<proteinExistence type="predicted"/>
<dbReference type="EMBL" id="PYBW01000022">
    <property type="protein sequence ID" value="PYC85405.1"/>
    <property type="molecule type" value="Genomic_DNA"/>
</dbReference>